<dbReference type="EMBL" id="BBPI01000004">
    <property type="protein sequence ID" value="GAL99473.1"/>
    <property type="molecule type" value="Genomic_DNA"/>
</dbReference>
<keyword evidence="1" id="KW-0732">Signal</keyword>
<name>A0A0A1W3K2_9SPHN</name>
<feature type="signal peptide" evidence="1">
    <location>
        <begin position="1"/>
        <end position="23"/>
    </location>
</feature>
<dbReference type="AlphaFoldDB" id="A0A0A1W3K2"/>
<evidence type="ECO:0000256" key="1">
    <source>
        <dbReference type="SAM" id="SignalP"/>
    </source>
</evidence>
<evidence type="ECO:0000313" key="3">
    <source>
        <dbReference type="Proteomes" id="UP000032305"/>
    </source>
</evidence>
<accession>A0A0A1W3K2</accession>
<dbReference type="eggNOG" id="ENOG5033403">
    <property type="taxonomic scope" value="Bacteria"/>
</dbReference>
<gene>
    <name evidence="2" type="ORF">SP5_004_00170</name>
</gene>
<evidence type="ECO:0008006" key="4">
    <source>
        <dbReference type="Google" id="ProtNLM"/>
    </source>
</evidence>
<keyword evidence="3" id="KW-1185">Reference proteome</keyword>
<comment type="caution">
    <text evidence="2">The sequence shown here is derived from an EMBL/GenBank/DDBJ whole genome shotgun (WGS) entry which is preliminary data.</text>
</comment>
<dbReference type="Proteomes" id="UP000032305">
    <property type="component" value="Unassembled WGS sequence"/>
</dbReference>
<organism evidence="2 3">
    <name type="scientific">Sphingomonas parapaucimobilis NBRC 15100</name>
    <dbReference type="NCBI Taxonomy" id="1219049"/>
    <lineage>
        <taxon>Bacteria</taxon>
        <taxon>Pseudomonadati</taxon>
        <taxon>Pseudomonadota</taxon>
        <taxon>Alphaproteobacteria</taxon>
        <taxon>Sphingomonadales</taxon>
        <taxon>Sphingomonadaceae</taxon>
        <taxon>Sphingomonas</taxon>
    </lineage>
</organism>
<sequence length="298" mass="32047">MRRGWTTAFLMGAMLLLPSPLMAQSAAPQTPTPPGTTGETVVVTARPQATEREVRDQVIGVTGRPKSDMPLMRFRAPVCIGTAGLPVAASEEILRRMMVTVESLGMKMAPDGCTPNILVLFADDPQQQLLALRERSPQIFGDLSRPAVSRIVKGAGPVYAWNAAMRVSRDGDLVLQQDSPTANWPEMKVGAASRLLSPIRQDIAASVVVIKRQALLNKTLGQIADYAVMRTMAATKPVEGMTSATILTLFDTDAVAPAELTAFDRGLLNGLYGSRPHARGVQQVSEMTRAIREETAGK</sequence>
<evidence type="ECO:0000313" key="2">
    <source>
        <dbReference type="EMBL" id="GAL99473.1"/>
    </source>
</evidence>
<reference evidence="2 3" key="1">
    <citation type="submission" date="2014-11" db="EMBL/GenBank/DDBJ databases">
        <title>Whole genome shotgun sequence of Sphingomonas parapaucimobilis NBRC 15100.</title>
        <authorList>
            <person name="Katano-Makiyama Y."/>
            <person name="Hosoyama A."/>
            <person name="Hashimoto M."/>
            <person name="Hosoyama Y."/>
            <person name="Noguchi M."/>
            <person name="Numata M."/>
            <person name="Tsuchikane K."/>
            <person name="Hirakata S."/>
            <person name="Uohara A."/>
            <person name="Shimodaira J."/>
            <person name="Ohji S."/>
            <person name="Ichikawa N."/>
            <person name="Kimura A."/>
            <person name="Yamazoe A."/>
            <person name="Fujita N."/>
        </authorList>
    </citation>
    <scope>NUCLEOTIDE SEQUENCE [LARGE SCALE GENOMIC DNA]</scope>
    <source>
        <strain evidence="2 3">NBRC 15100</strain>
    </source>
</reference>
<protein>
    <recommendedName>
        <fullName evidence="4">DUF2927 domain-containing protein</fullName>
    </recommendedName>
</protein>
<feature type="chain" id="PRO_5001981777" description="DUF2927 domain-containing protein" evidence="1">
    <location>
        <begin position="24"/>
        <end position="298"/>
    </location>
</feature>
<proteinExistence type="predicted"/>